<keyword evidence="7" id="KW-1185">Reference proteome</keyword>
<sequence length="296" mass="33077">MDLQRGYPYIMSYVRRVLISQEAALVAGLSFLLYAMFLYGPFIMYTVIRTLKFTWFRHFSSVDIPEPIDIISASDEDKTTWKVVKDNVAVVAIQGRRGQMEDRFNFVSDVERTGTSVYGVFDGHGGESGTTAIISILNKNKLTVANVGDSRGVLCDKDGKTVALSFDHKPNQVKERQRIEEAGGFISFTGVWRVAGILAVSRALGDYPLKLNNLVIAKPDVLTFDLKELRPKFIILATDGLWDMFSNEDAVKFIEQRLHEADFGASDLVWAAYEKGAFDNITVMIVTFGENQFGNG</sequence>
<dbReference type="InterPro" id="IPR001932">
    <property type="entry name" value="PPM-type_phosphatase-like_dom"/>
</dbReference>
<dbReference type="SUPFAM" id="SSF81606">
    <property type="entry name" value="PP2C-like"/>
    <property type="match status" value="1"/>
</dbReference>
<dbReference type="GO" id="GO:0046872">
    <property type="term" value="F:metal ion binding"/>
    <property type="evidence" value="ECO:0007669"/>
    <property type="project" value="UniProtKB-KW"/>
</dbReference>
<keyword evidence="3 4" id="KW-0904">Protein phosphatase</keyword>
<evidence type="ECO:0000256" key="2">
    <source>
        <dbReference type="ARBA" id="ARBA00022801"/>
    </source>
</evidence>
<keyword evidence="5" id="KW-0812">Transmembrane</keyword>
<accession>A0A2R2MQF3</accession>
<dbReference type="CDD" id="cd00143">
    <property type="entry name" value="PP2Cc"/>
    <property type="match status" value="1"/>
</dbReference>
<dbReference type="Proteomes" id="UP000085678">
    <property type="component" value="Unplaced"/>
</dbReference>
<evidence type="ECO:0000313" key="7">
    <source>
        <dbReference type="Proteomes" id="UP000085678"/>
    </source>
</evidence>
<comment type="similarity">
    <text evidence="4">Belongs to the PP2C family.</text>
</comment>
<dbReference type="Gene3D" id="3.60.40.10">
    <property type="entry name" value="PPM-type phosphatase domain"/>
    <property type="match status" value="2"/>
</dbReference>
<reference evidence="8" key="1">
    <citation type="submission" date="2025-08" db="UniProtKB">
        <authorList>
            <consortium name="RefSeq"/>
        </authorList>
    </citation>
    <scope>IDENTIFICATION</scope>
    <source>
        <tissue evidence="8">Gonads</tissue>
    </source>
</reference>
<evidence type="ECO:0000256" key="5">
    <source>
        <dbReference type="SAM" id="Phobius"/>
    </source>
</evidence>
<feature type="domain" description="PPM-type phosphatase" evidence="6">
    <location>
        <begin position="71"/>
        <end position="288"/>
    </location>
</feature>
<organism evidence="7 8">
    <name type="scientific">Lingula anatina</name>
    <name type="common">Brachiopod</name>
    <name type="synonym">Lingula unguis</name>
    <dbReference type="NCBI Taxonomy" id="7574"/>
    <lineage>
        <taxon>Eukaryota</taxon>
        <taxon>Metazoa</taxon>
        <taxon>Spiralia</taxon>
        <taxon>Lophotrochozoa</taxon>
        <taxon>Brachiopoda</taxon>
        <taxon>Linguliformea</taxon>
        <taxon>Lingulata</taxon>
        <taxon>Lingulida</taxon>
        <taxon>Linguloidea</taxon>
        <taxon>Lingulidae</taxon>
        <taxon>Lingula</taxon>
    </lineage>
</organism>
<dbReference type="STRING" id="7574.A0A2R2MQF3"/>
<dbReference type="KEGG" id="lak:106176416"/>
<dbReference type="InParanoid" id="A0A2R2MQF3"/>
<dbReference type="PROSITE" id="PS01032">
    <property type="entry name" value="PPM_1"/>
    <property type="match status" value="1"/>
</dbReference>
<dbReference type="SMART" id="SM00332">
    <property type="entry name" value="PP2Cc"/>
    <property type="match status" value="1"/>
</dbReference>
<dbReference type="InterPro" id="IPR036457">
    <property type="entry name" value="PPM-type-like_dom_sf"/>
</dbReference>
<evidence type="ECO:0000256" key="3">
    <source>
        <dbReference type="ARBA" id="ARBA00022912"/>
    </source>
</evidence>
<keyword evidence="1" id="KW-0479">Metal-binding</keyword>
<dbReference type="RefSeq" id="XP_023932479.1">
    <property type="nucleotide sequence ID" value="XM_024076711.1"/>
</dbReference>
<evidence type="ECO:0000256" key="4">
    <source>
        <dbReference type="RuleBase" id="RU003465"/>
    </source>
</evidence>
<protein>
    <submittedName>
        <fullName evidence="8">Protein phosphatase 1L-like</fullName>
    </submittedName>
</protein>
<keyword evidence="2 4" id="KW-0378">Hydrolase</keyword>
<feature type="transmembrane region" description="Helical" evidence="5">
    <location>
        <begin position="23"/>
        <end position="48"/>
    </location>
</feature>
<dbReference type="AlphaFoldDB" id="A0A2R2MQF3"/>
<dbReference type="InterPro" id="IPR015655">
    <property type="entry name" value="PP2C"/>
</dbReference>
<gene>
    <name evidence="8" type="primary">LOC106176416</name>
</gene>
<keyword evidence="5" id="KW-0472">Membrane</keyword>
<evidence type="ECO:0000256" key="1">
    <source>
        <dbReference type="ARBA" id="ARBA00022723"/>
    </source>
</evidence>
<dbReference type="PROSITE" id="PS51746">
    <property type="entry name" value="PPM_2"/>
    <property type="match status" value="1"/>
</dbReference>
<dbReference type="Pfam" id="PF00481">
    <property type="entry name" value="PP2C"/>
    <property type="match status" value="1"/>
</dbReference>
<evidence type="ECO:0000313" key="8">
    <source>
        <dbReference type="RefSeq" id="XP_023932479.1"/>
    </source>
</evidence>
<dbReference type="InterPro" id="IPR000222">
    <property type="entry name" value="PP2C_BS"/>
</dbReference>
<dbReference type="GeneID" id="106176416"/>
<evidence type="ECO:0000259" key="6">
    <source>
        <dbReference type="PROSITE" id="PS51746"/>
    </source>
</evidence>
<proteinExistence type="inferred from homology"/>
<dbReference type="GO" id="GO:0004722">
    <property type="term" value="F:protein serine/threonine phosphatase activity"/>
    <property type="evidence" value="ECO:0007669"/>
    <property type="project" value="InterPro"/>
</dbReference>
<dbReference type="PANTHER" id="PTHR47992">
    <property type="entry name" value="PROTEIN PHOSPHATASE"/>
    <property type="match status" value="1"/>
</dbReference>
<dbReference type="OrthoDB" id="343114at2759"/>
<keyword evidence="5" id="KW-1133">Transmembrane helix</keyword>
<name>A0A2R2MQF3_LINAN</name>